<organism evidence="6 7">
    <name type="scientific">Cereibacter ovatus</name>
    <dbReference type="NCBI Taxonomy" id="439529"/>
    <lineage>
        <taxon>Bacteria</taxon>
        <taxon>Pseudomonadati</taxon>
        <taxon>Pseudomonadota</taxon>
        <taxon>Alphaproteobacteria</taxon>
        <taxon>Rhodobacterales</taxon>
        <taxon>Paracoccaceae</taxon>
        <taxon>Cereibacter</taxon>
    </lineage>
</organism>
<dbReference type="PROSITE" id="PS51007">
    <property type="entry name" value="CYTC"/>
    <property type="match status" value="1"/>
</dbReference>
<dbReference type="PANTHER" id="PTHR35008:SF8">
    <property type="entry name" value="ALCOHOL DEHYDROGENASE CYTOCHROME C SUBUNIT"/>
    <property type="match status" value="1"/>
</dbReference>
<evidence type="ECO:0000313" key="6">
    <source>
        <dbReference type="EMBL" id="SNX71067.1"/>
    </source>
</evidence>
<dbReference type="InterPro" id="IPR051459">
    <property type="entry name" value="Cytochrome_c-type_DH"/>
</dbReference>
<evidence type="ECO:0000313" key="7">
    <source>
        <dbReference type="Proteomes" id="UP000219467"/>
    </source>
</evidence>
<reference evidence="7" key="1">
    <citation type="submission" date="2017-08" db="EMBL/GenBank/DDBJ databases">
        <authorList>
            <person name="Varghese N."/>
            <person name="Submissions S."/>
        </authorList>
    </citation>
    <scope>NUCLEOTIDE SEQUENCE [LARGE SCALE GENOMIC DNA]</scope>
    <source>
        <strain evidence="7">JA234</strain>
    </source>
</reference>
<dbReference type="Gene3D" id="1.10.760.10">
    <property type="entry name" value="Cytochrome c-like domain"/>
    <property type="match status" value="1"/>
</dbReference>
<dbReference type="Proteomes" id="UP000219467">
    <property type="component" value="Unassembled WGS sequence"/>
</dbReference>
<name>A0A285CU28_9RHOB</name>
<keyword evidence="1 4" id="KW-0349">Heme</keyword>
<evidence type="ECO:0000256" key="2">
    <source>
        <dbReference type="ARBA" id="ARBA00022723"/>
    </source>
</evidence>
<dbReference type="PANTHER" id="PTHR35008">
    <property type="entry name" value="BLL4482 PROTEIN-RELATED"/>
    <property type="match status" value="1"/>
</dbReference>
<feature type="domain" description="Cytochrome c" evidence="5">
    <location>
        <begin position="50"/>
        <end position="138"/>
    </location>
</feature>
<evidence type="ECO:0000259" key="5">
    <source>
        <dbReference type="PROSITE" id="PS51007"/>
    </source>
</evidence>
<protein>
    <submittedName>
        <fullName evidence="6">Cytochrome c</fullName>
    </submittedName>
</protein>
<dbReference type="AlphaFoldDB" id="A0A285CU28"/>
<proteinExistence type="predicted"/>
<sequence length="207" mass="22388">MSRFPETLALILCAGTATAGDLGRPALPQEIAAWDLDIRPDGMGLPEGAGDVATGEELFSETCAACHGEFGEGVDRWPKLAGGDGTLADDDPQKTIGSYWPYLSTAWDYIHRAMPFGNARSLDADQTYAILAYLLYSNDLVDEDFVLSRDSFLTVAMPNADGFFPDDRATTELPLFSQPPCMADCKQEVTIRMHATVLDVTPDDAAD</sequence>
<accession>A0A285CU28</accession>
<dbReference type="InterPro" id="IPR009056">
    <property type="entry name" value="Cyt_c-like_dom"/>
</dbReference>
<dbReference type="EMBL" id="OAOQ01000008">
    <property type="protein sequence ID" value="SNX71067.1"/>
    <property type="molecule type" value="Genomic_DNA"/>
</dbReference>
<dbReference type="InterPro" id="IPR036909">
    <property type="entry name" value="Cyt_c-like_dom_sf"/>
</dbReference>
<dbReference type="OrthoDB" id="9779283at2"/>
<evidence type="ECO:0000256" key="4">
    <source>
        <dbReference type="PROSITE-ProRule" id="PRU00433"/>
    </source>
</evidence>
<keyword evidence="2 4" id="KW-0479">Metal-binding</keyword>
<dbReference type="GO" id="GO:0009055">
    <property type="term" value="F:electron transfer activity"/>
    <property type="evidence" value="ECO:0007669"/>
    <property type="project" value="InterPro"/>
</dbReference>
<dbReference type="GO" id="GO:0046872">
    <property type="term" value="F:metal ion binding"/>
    <property type="evidence" value="ECO:0007669"/>
    <property type="project" value="UniProtKB-KW"/>
</dbReference>
<evidence type="ECO:0000256" key="1">
    <source>
        <dbReference type="ARBA" id="ARBA00022617"/>
    </source>
</evidence>
<dbReference type="SUPFAM" id="SSF46626">
    <property type="entry name" value="Cytochrome c"/>
    <property type="match status" value="1"/>
</dbReference>
<gene>
    <name evidence="6" type="ORF">SAMN05878503_10820</name>
</gene>
<dbReference type="Pfam" id="PF00034">
    <property type="entry name" value="Cytochrom_C"/>
    <property type="match status" value="1"/>
</dbReference>
<keyword evidence="7" id="KW-1185">Reference proteome</keyword>
<dbReference type="GO" id="GO:0020037">
    <property type="term" value="F:heme binding"/>
    <property type="evidence" value="ECO:0007669"/>
    <property type="project" value="InterPro"/>
</dbReference>
<keyword evidence="3 4" id="KW-0408">Iron</keyword>
<dbReference type="RefSeq" id="WP_097030606.1">
    <property type="nucleotide sequence ID" value="NZ_OAOQ01000008.1"/>
</dbReference>
<evidence type="ECO:0000256" key="3">
    <source>
        <dbReference type="ARBA" id="ARBA00023004"/>
    </source>
</evidence>